<accession>A0A2P1QV64</accession>
<organism evidence="1 2">
    <name type="scientific">Leptospira santarosai</name>
    <dbReference type="NCBI Taxonomy" id="28183"/>
    <lineage>
        <taxon>Bacteria</taxon>
        <taxon>Pseudomonadati</taxon>
        <taxon>Spirochaetota</taxon>
        <taxon>Spirochaetia</taxon>
        <taxon>Leptospirales</taxon>
        <taxon>Leptospiraceae</taxon>
        <taxon>Leptospira</taxon>
    </lineage>
</organism>
<evidence type="ECO:0000313" key="2">
    <source>
        <dbReference type="Proteomes" id="UP000033961"/>
    </source>
</evidence>
<evidence type="ECO:0000313" key="1">
    <source>
        <dbReference type="EMBL" id="AVQ12800.1"/>
    </source>
</evidence>
<name>A0A2P1QV64_9LEPT</name>
<gene>
    <name evidence="1" type="ORF">XB16_2487</name>
</gene>
<sequence length="41" mass="4217">MGKRGAAAGQEPVPAVQPHACGEKFDFIANPGSYGGLNLYP</sequence>
<reference evidence="1 2" key="1">
    <citation type="journal article" date="2015" name="Genome Announc.">
        <title>Draft Genome Sequences of Leptospira santarosai Strains U160, U164, and U233, Isolated from Asymptomatic Cattle.</title>
        <authorList>
            <person name="Kremer F.S."/>
            <person name="Eslabao M.R."/>
            <person name="Provisor M."/>
            <person name="Woloski R.D."/>
            <person name="Ramires O.V."/>
            <person name="Moreno L.Z."/>
            <person name="Moreno A.M."/>
            <person name="Hamond C."/>
            <person name="Lilenbaum W."/>
            <person name="Dellagostin O.A."/>
        </authorList>
    </citation>
    <scope>NUCLEOTIDE SEQUENCE [LARGE SCALE GENOMIC DNA]</scope>
    <source>
        <strain evidence="1 2">U160</strain>
    </source>
</reference>
<dbReference type="EMBL" id="CP027843">
    <property type="protein sequence ID" value="AVQ12800.1"/>
    <property type="molecule type" value="Genomic_DNA"/>
</dbReference>
<dbReference type="Proteomes" id="UP000033961">
    <property type="component" value="Chromosome I"/>
</dbReference>
<proteinExistence type="predicted"/>
<protein>
    <submittedName>
        <fullName evidence="1">Uncharacterized protein</fullName>
    </submittedName>
</protein>
<dbReference type="AlphaFoldDB" id="A0A2P1QV64"/>